<proteinExistence type="predicted"/>
<evidence type="ECO:0000313" key="2">
    <source>
        <dbReference type="Proteomes" id="UP001312893"/>
    </source>
</evidence>
<comment type="caution">
    <text evidence="1">The sequence shown here is derived from an EMBL/GenBank/DDBJ whole genome shotgun (WGS) entry which is preliminary data.</text>
</comment>
<name>A0ABU9F5D7_9ENTR</name>
<dbReference type="RefSeq" id="WP_187042316.1">
    <property type="nucleotide sequence ID" value="NZ_JARXNK020000101.1"/>
</dbReference>
<accession>A0ABU9F5D7</accession>
<reference evidence="1 2" key="1">
    <citation type="submission" date="2024-04" db="EMBL/GenBank/DDBJ databases">
        <title>Two novel Raoultella species associated with bleeding cankers of broadleaf hosts, Raoultella scottia sp. nov. and Raoultella lignicola sp. nov.</title>
        <authorList>
            <person name="Brady C.L."/>
        </authorList>
    </citation>
    <scope>NUCLEOTIDE SEQUENCE [LARGE SCALE GENOMIC DNA]</scope>
    <source>
        <strain evidence="1 2">TW_WC1a.1</strain>
    </source>
</reference>
<dbReference type="InterPro" id="IPR031484">
    <property type="entry name" value="CBP_BcsO"/>
</dbReference>
<sequence length="187" mass="19916">MNHYDDLQRFKEKTRTQSLHFKDLSSQAPTREQGDWIILNQLTPGEEKETSLAMGGSVSLPIPQPVPADMFHWVEAEPVPSPAPTPVVEQAATLPTPEPLVSPVIAAAPVEPPPLVTPTAPPVMAEPAPAIAAAPAPAPRMAPRPAVTPTQTNDGFAHLFAAKAAEPAAKNKDQPLKSLLERIATCR</sequence>
<dbReference type="Pfam" id="PF17037">
    <property type="entry name" value="CBP_BcsO"/>
    <property type="match status" value="1"/>
</dbReference>
<dbReference type="Proteomes" id="UP001312893">
    <property type="component" value="Unassembled WGS sequence"/>
</dbReference>
<keyword evidence="2" id="KW-1185">Reference proteome</keyword>
<protein>
    <submittedName>
        <fullName evidence="1">Cellulose biosynthesis protein BcsO</fullName>
    </submittedName>
</protein>
<gene>
    <name evidence="1" type="primary">bcsO</name>
    <name evidence="1" type="ORF">QFI96_007780</name>
</gene>
<evidence type="ECO:0000313" key="1">
    <source>
        <dbReference type="EMBL" id="MEL0551597.1"/>
    </source>
</evidence>
<dbReference type="EMBL" id="JARXNK020000101">
    <property type="protein sequence ID" value="MEL0551597.1"/>
    <property type="molecule type" value="Genomic_DNA"/>
</dbReference>
<organism evidence="1 2">
    <name type="scientific">Raoultella lignicola</name>
    <dbReference type="NCBI Taxonomy" id="3040939"/>
    <lineage>
        <taxon>Bacteria</taxon>
        <taxon>Pseudomonadati</taxon>
        <taxon>Pseudomonadota</taxon>
        <taxon>Gammaproteobacteria</taxon>
        <taxon>Enterobacterales</taxon>
        <taxon>Enterobacteriaceae</taxon>
        <taxon>Klebsiella/Raoultella group</taxon>
        <taxon>Raoultella</taxon>
    </lineage>
</organism>